<dbReference type="PANTHER" id="PTHR30272">
    <property type="entry name" value="3-HYDROXYACYL-[ACYL-CARRIER-PROTEIN] DEHYDRATASE"/>
    <property type="match status" value="1"/>
</dbReference>
<accession>K4P146</accession>
<name>K4P146_9PSEU</name>
<proteinExistence type="inferred from homology"/>
<protein>
    <submittedName>
        <fullName evidence="3">Dehydratase</fullName>
    </submittedName>
</protein>
<dbReference type="AlphaFoldDB" id="K4P146"/>
<dbReference type="InterPro" id="IPR029069">
    <property type="entry name" value="HotDog_dom_sf"/>
</dbReference>
<comment type="similarity">
    <text evidence="1">Belongs to the thioester dehydratase family. FabZ subfamily.</text>
</comment>
<dbReference type="SUPFAM" id="SSF54637">
    <property type="entry name" value="Thioesterase/thiol ester dehydrase-isomerase"/>
    <property type="match status" value="1"/>
</dbReference>
<dbReference type="SMR" id="K4P146"/>
<sequence>MTREHADVRAALPQRHPLLLVDRVLELTPGESITTVKAITATEPCYAGLPDGPGVSYAYPVSLLIESFGQSAALLWLAGGGDARDRDAVLMFAGAREYRVEGSAHPGDVVRHEVRLDSVIADTAIASGTSWVGGRRIATVATLIATRRPVSGSVPGQASG</sequence>
<evidence type="ECO:0000256" key="2">
    <source>
        <dbReference type="ARBA" id="ARBA00023239"/>
    </source>
</evidence>
<organism evidence="3">
    <name type="scientific">Streptoalloteichus sp. ATCC 53650</name>
    <dbReference type="NCBI Taxonomy" id="756733"/>
    <lineage>
        <taxon>Bacteria</taxon>
        <taxon>Bacillati</taxon>
        <taxon>Actinomycetota</taxon>
        <taxon>Actinomycetes</taxon>
        <taxon>Pseudonocardiales</taxon>
        <taxon>Pseudonocardiaceae</taxon>
        <taxon>Streptoalloteichus</taxon>
    </lineage>
</organism>
<evidence type="ECO:0000313" key="3">
    <source>
        <dbReference type="EMBL" id="AFV52174.1"/>
    </source>
</evidence>
<dbReference type="Pfam" id="PF07977">
    <property type="entry name" value="FabA"/>
    <property type="match status" value="1"/>
</dbReference>
<dbReference type="Gene3D" id="3.10.129.10">
    <property type="entry name" value="Hotdog Thioesterase"/>
    <property type="match status" value="1"/>
</dbReference>
<dbReference type="GO" id="GO:0016829">
    <property type="term" value="F:lyase activity"/>
    <property type="evidence" value="ECO:0007669"/>
    <property type="project" value="UniProtKB-KW"/>
</dbReference>
<dbReference type="InterPro" id="IPR013114">
    <property type="entry name" value="FabA_FabZ"/>
</dbReference>
<dbReference type="PANTHER" id="PTHR30272:SF1">
    <property type="entry name" value="3-HYDROXYACYL-[ACYL-CARRIER-PROTEIN] DEHYDRATASE"/>
    <property type="match status" value="1"/>
</dbReference>
<evidence type="ECO:0000256" key="1">
    <source>
        <dbReference type="ARBA" id="ARBA00009174"/>
    </source>
</evidence>
<dbReference type="EMBL" id="JX679499">
    <property type="protein sequence ID" value="AFV52174.1"/>
    <property type="molecule type" value="Genomic_DNA"/>
</dbReference>
<reference evidence="3" key="1">
    <citation type="journal article" date="2013" name="Proc. Natl. Acad. Sci. U.S.A.">
        <title>A new member of the 4-methylideneimidazole-5-one-containing aminomutase family from the enediyne kedarcidin biosynthetic pathway.</title>
        <authorList>
            <person name="Huang S.X."/>
            <person name="Lohman J.R."/>
            <person name="Huang T."/>
            <person name="Shen B."/>
        </authorList>
    </citation>
    <scope>NUCLEOTIDE SEQUENCE</scope>
    <source>
        <strain evidence="3">ATCC 53650</strain>
    </source>
</reference>
<keyword evidence="2" id="KW-0456">Lyase</keyword>